<dbReference type="InterPro" id="IPR024775">
    <property type="entry name" value="DinB-like"/>
</dbReference>
<dbReference type="RefSeq" id="WP_077350251.1">
    <property type="nucleotide sequence ID" value="NZ_CP019607.1"/>
</dbReference>
<evidence type="ECO:0000313" key="2">
    <source>
        <dbReference type="EMBL" id="AQP51181.1"/>
    </source>
</evidence>
<dbReference type="STRING" id="399497.BW733_10410"/>
<gene>
    <name evidence="2" type="ORF">BW733_10410</name>
</gene>
<accession>A0A1Q2CYU1</accession>
<keyword evidence="3" id="KW-1185">Reference proteome</keyword>
<name>A0A1Q2CYU1_9ACTN</name>
<evidence type="ECO:0000313" key="3">
    <source>
        <dbReference type="Proteomes" id="UP000188235"/>
    </source>
</evidence>
<dbReference type="Proteomes" id="UP000188235">
    <property type="component" value="Chromosome"/>
</dbReference>
<dbReference type="AlphaFoldDB" id="A0A1Q2CYU1"/>
<dbReference type="Pfam" id="PF12867">
    <property type="entry name" value="DinB_2"/>
    <property type="match status" value="1"/>
</dbReference>
<organism evidence="2 3">
    <name type="scientific">Tessaracoccus flavescens</name>
    <dbReference type="NCBI Taxonomy" id="399497"/>
    <lineage>
        <taxon>Bacteria</taxon>
        <taxon>Bacillati</taxon>
        <taxon>Actinomycetota</taxon>
        <taxon>Actinomycetes</taxon>
        <taxon>Propionibacteriales</taxon>
        <taxon>Propionibacteriaceae</taxon>
        <taxon>Tessaracoccus</taxon>
    </lineage>
</organism>
<protein>
    <recommendedName>
        <fullName evidence="1">DinB-like domain-containing protein</fullName>
    </recommendedName>
</protein>
<dbReference type="Gene3D" id="1.20.120.450">
    <property type="entry name" value="dinb family like domain"/>
    <property type="match status" value="1"/>
</dbReference>
<dbReference type="InterPro" id="IPR034660">
    <property type="entry name" value="DinB/YfiT-like"/>
</dbReference>
<dbReference type="OrthoDB" id="3376896at2"/>
<dbReference type="SUPFAM" id="SSF109854">
    <property type="entry name" value="DinB/YfiT-like putative metalloenzymes"/>
    <property type="match status" value="1"/>
</dbReference>
<reference evidence="2 3" key="1">
    <citation type="journal article" date="2008" name="Int. J. Syst. Evol. Microbiol.">
        <title>Tessaracoccus flavescens sp. nov., isolated from marine sediment.</title>
        <authorList>
            <person name="Lee D.W."/>
            <person name="Lee S.D."/>
        </authorList>
    </citation>
    <scope>NUCLEOTIDE SEQUENCE [LARGE SCALE GENOMIC DNA]</scope>
    <source>
        <strain evidence="2 3">SST-39T</strain>
    </source>
</reference>
<proteinExistence type="predicted"/>
<evidence type="ECO:0000259" key="1">
    <source>
        <dbReference type="Pfam" id="PF12867"/>
    </source>
</evidence>
<feature type="domain" description="DinB-like" evidence="1">
    <location>
        <begin position="59"/>
        <end position="161"/>
    </location>
</feature>
<dbReference type="EMBL" id="CP019607">
    <property type="protein sequence ID" value="AQP51181.1"/>
    <property type="molecule type" value="Genomic_DNA"/>
</dbReference>
<sequence length="165" mass="18318">MSATIPPEQPQADDKDWTWVTQRACTECGFDPAAVTPEAYPEQITTLSERFRVVLDLPDAEERPSPQVWSAIEYGQHLADVCEVMAQRLDAILEADGLAEFDSWDGEAASVEREYWRASANSFAAPSGDQWQLRGRRGDGVEFTASTLGLYLLHELAHHTHDVGA</sequence>
<dbReference type="KEGG" id="tfa:BW733_10410"/>